<dbReference type="EMBL" id="MIKG01000008">
    <property type="protein sequence ID" value="RAO68580.1"/>
    <property type="molecule type" value="Genomic_DNA"/>
</dbReference>
<keyword evidence="14" id="KW-1185">Reference proteome</keyword>
<gene>
    <name evidence="13" type="ORF">BHQ10_004592</name>
</gene>
<dbReference type="Proteomes" id="UP000249363">
    <property type="component" value="Unassembled WGS sequence"/>
</dbReference>
<evidence type="ECO:0000256" key="3">
    <source>
        <dbReference type="ARBA" id="ARBA00008640"/>
    </source>
</evidence>
<evidence type="ECO:0000256" key="11">
    <source>
        <dbReference type="SAM" id="Phobius"/>
    </source>
</evidence>
<dbReference type="InterPro" id="IPR032816">
    <property type="entry name" value="VTT_dom"/>
</dbReference>
<feature type="compositionally biased region" description="Acidic residues" evidence="10">
    <location>
        <begin position="385"/>
        <end position="401"/>
    </location>
</feature>
<protein>
    <recommendedName>
        <fullName evidence="4">Golgi apparatus membrane protein TVP38</fullName>
    </recommendedName>
    <alternativeName>
        <fullName evidence="5">Golgi apparatus membrane protein tvp38</fullName>
    </alternativeName>
</protein>
<name>A0A364KYE1_TALAM</name>
<dbReference type="GO" id="GO:0000139">
    <property type="term" value="C:Golgi membrane"/>
    <property type="evidence" value="ECO:0007669"/>
    <property type="project" value="UniProtKB-SubCell"/>
</dbReference>
<organism evidence="13 14">
    <name type="scientific">Talaromyces amestolkiae</name>
    <dbReference type="NCBI Taxonomy" id="1196081"/>
    <lineage>
        <taxon>Eukaryota</taxon>
        <taxon>Fungi</taxon>
        <taxon>Dikarya</taxon>
        <taxon>Ascomycota</taxon>
        <taxon>Pezizomycotina</taxon>
        <taxon>Eurotiomycetes</taxon>
        <taxon>Eurotiomycetidae</taxon>
        <taxon>Eurotiales</taxon>
        <taxon>Trichocomaceae</taxon>
        <taxon>Talaromyces</taxon>
        <taxon>Talaromyces sect. Talaromyces</taxon>
    </lineage>
</organism>
<evidence type="ECO:0000256" key="2">
    <source>
        <dbReference type="ARBA" id="ARBA00004653"/>
    </source>
</evidence>
<dbReference type="OrthoDB" id="166803at2759"/>
<evidence type="ECO:0000256" key="4">
    <source>
        <dbReference type="ARBA" id="ARBA00013533"/>
    </source>
</evidence>
<feature type="region of interest" description="Disordered" evidence="10">
    <location>
        <begin position="319"/>
        <end position="340"/>
    </location>
</feature>
<dbReference type="GO" id="GO:0016192">
    <property type="term" value="P:vesicle-mediated transport"/>
    <property type="evidence" value="ECO:0007669"/>
    <property type="project" value="TreeGrafter"/>
</dbReference>
<evidence type="ECO:0000313" key="13">
    <source>
        <dbReference type="EMBL" id="RAO68580.1"/>
    </source>
</evidence>
<feature type="compositionally biased region" description="Polar residues" evidence="10">
    <location>
        <begin position="1"/>
        <end position="10"/>
    </location>
</feature>
<evidence type="ECO:0000256" key="9">
    <source>
        <dbReference type="ARBA" id="ARBA00023136"/>
    </source>
</evidence>
<feature type="domain" description="VTT" evidence="12">
    <location>
        <begin position="149"/>
        <end position="259"/>
    </location>
</feature>
<sequence>MPADYQTTARALSLPVSEPEERESPVFSGLRPPWSHSPTLSRRSSRRQSTMGEAVSFRDRMINQAESLYRTARERWEKMTLIQKIIYFTASLFLGALGVASLVLAGKIFIWLGPVAEEWGHSPWAFIIVWFSIILVSFPPLVGWSTLGTISGFLFGFWKGWIVYASATVVGSTLSFIISRTVLSGFVKRMTEHDKRFAALALTLKYDGLKLLCMIRLCPLPYSFCNGAVSTFPTVQPLSYGLATLIVAPKFMVPAFIGSRIRILSENNEEMSAGSKAINIISIIVSVSIGVATGIYIYRRTLARAKELEAEERAGIRRSIQEDHAAGRPHGDFSDDPDANAAAKTLARDEEARLGFYDEDNVDIDVEGDELAESRGNRSYRDEFTDNDSDVFDDGDGDESDTYGLHTHVRQ</sequence>
<evidence type="ECO:0000256" key="8">
    <source>
        <dbReference type="ARBA" id="ARBA00023034"/>
    </source>
</evidence>
<feature type="transmembrane region" description="Helical" evidence="11">
    <location>
        <begin position="85"/>
        <end position="112"/>
    </location>
</feature>
<evidence type="ECO:0000313" key="14">
    <source>
        <dbReference type="Proteomes" id="UP000249363"/>
    </source>
</evidence>
<dbReference type="GeneID" id="63793808"/>
<dbReference type="RefSeq" id="XP_040733096.1">
    <property type="nucleotide sequence ID" value="XM_040876974.1"/>
</dbReference>
<feature type="transmembrane region" description="Helical" evidence="11">
    <location>
        <begin position="277"/>
        <end position="298"/>
    </location>
</feature>
<dbReference type="STRING" id="1196081.A0A364KYE1"/>
<dbReference type="InterPro" id="IPR051076">
    <property type="entry name" value="Golgi_membrane_TVP38/TMEM64"/>
</dbReference>
<comment type="function">
    <text evidence="1">Golgi membrane protein involved in vesicular trafficking and spindle migration.</text>
</comment>
<feature type="region of interest" description="Disordered" evidence="10">
    <location>
        <begin position="365"/>
        <end position="411"/>
    </location>
</feature>
<evidence type="ECO:0000256" key="10">
    <source>
        <dbReference type="SAM" id="MobiDB-lite"/>
    </source>
</evidence>
<evidence type="ECO:0000256" key="7">
    <source>
        <dbReference type="ARBA" id="ARBA00022989"/>
    </source>
</evidence>
<dbReference type="AlphaFoldDB" id="A0A364KYE1"/>
<feature type="compositionally biased region" description="Basic and acidic residues" evidence="10">
    <location>
        <begin position="372"/>
        <end position="384"/>
    </location>
</feature>
<feature type="transmembrane region" description="Helical" evidence="11">
    <location>
        <begin position="124"/>
        <end position="142"/>
    </location>
</feature>
<keyword evidence="9 11" id="KW-0472">Membrane</keyword>
<dbReference type="Pfam" id="PF09335">
    <property type="entry name" value="VTT_dom"/>
    <property type="match status" value="1"/>
</dbReference>
<comment type="caution">
    <text evidence="13">The sequence shown here is derived from an EMBL/GenBank/DDBJ whole genome shotgun (WGS) entry which is preliminary data.</text>
</comment>
<proteinExistence type="inferred from homology"/>
<evidence type="ECO:0000256" key="1">
    <source>
        <dbReference type="ARBA" id="ARBA00002978"/>
    </source>
</evidence>
<accession>A0A364KYE1</accession>
<comment type="similarity">
    <text evidence="3">Belongs to the TVP38/TMEM64 family.</text>
</comment>
<dbReference type="GO" id="GO:0000022">
    <property type="term" value="P:mitotic spindle elongation"/>
    <property type="evidence" value="ECO:0007669"/>
    <property type="project" value="TreeGrafter"/>
</dbReference>
<dbReference type="PANTHER" id="PTHR47549">
    <property type="entry name" value="GOLGI APPARATUS MEMBRANE PROTEIN TVP38-RELATED"/>
    <property type="match status" value="1"/>
</dbReference>
<feature type="compositionally biased region" description="Basic and acidic residues" evidence="10">
    <location>
        <begin position="319"/>
        <end position="333"/>
    </location>
</feature>
<feature type="transmembrane region" description="Helical" evidence="11">
    <location>
        <begin position="238"/>
        <end position="257"/>
    </location>
</feature>
<evidence type="ECO:0000256" key="6">
    <source>
        <dbReference type="ARBA" id="ARBA00022692"/>
    </source>
</evidence>
<feature type="transmembrane region" description="Helical" evidence="11">
    <location>
        <begin position="162"/>
        <end position="187"/>
    </location>
</feature>
<reference evidence="13 14" key="1">
    <citation type="journal article" date="2017" name="Biotechnol. Biofuels">
        <title>Differential beta-glucosidase expression as a function of carbon source availability in Talaromyces amestolkiae: a genomic and proteomic approach.</title>
        <authorList>
            <person name="de Eugenio L.I."/>
            <person name="Mendez-Liter J.A."/>
            <person name="Nieto-Dominguez M."/>
            <person name="Alonso L."/>
            <person name="Gil-Munoz J."/>
            <person name="Barriuso J."/>
            <person name="Prieto A."/>
            <person name="Martinez M.J."/>
        </authorList>
    </citation>
    <scope>NUCLEOTIDE SEQUENCE [LARGE SCALE GENOMIC DNA]</scope>
    <source>
        <strain evidence="13 14">CIB</strain>
    </source>
</reference>
<comment type="subcellular location">
    <subcellularLocation>
        <location evidence="2">Golgi apparatus membrane</location>
        <topology evidence="2">Multi-pass membrane protein</topology>
    </subcellularLocation>
</comment>
<keyword evidence="8" id="KW-0333">Golgi apparatus</keyword>
<dbReference type="PANTHER" id="PTHR47549:SF1">
    <property type="entry name" value="GOLGI APPARATUS MEMBRANE PROTEIN TVP38"/>
    <property type="match status" value="1"/>
</dbReference>
<feature type="region of interest" description="Disordered" evidence="10">
    <location>
        <begin position="1"/>
        <end position="53"/>
    </location>
</feature>
<evidence type="ECO:0000256" key="5">
    <source>
        <dbReference type="ARBA" id="ARBA00020673"/>
    </source>
</evidence>
<evidence type="ECO:0000259" key="12">
    <source>
        <dbReference type="Pfam" id="PF09335"/>
    </source>
</evidence>
<keyword evidence="6 11" id="KW-0812">Transmembrane</keyword>
<keyword evidence="7 11" id="KW-1133">Transmembrane helix</keyword>